<dbReference type="EMBL" id="NQNY01000016">
    <property type="protein sequence ID" value="PAK20996.1"/>
    <property type="molecule type" value="Genomic_DNA"/>
</dbReference>
<reference evidence="2" key="1">
    <citation type="submission" date="2017-08" db="EMBL/GenBank/DDBJ databases">
        <authorList>
            <person name="Alvarez-Ponce D."/>
            <person name="Weitzman C.L."/>
            <person name="Tillett R.L."/>
            <person name="Sandmeier F.C."/>
            <person name="Tracy C.R."/>
        </authorList>
    </citation>
    <scope>NUCLEOTIDE SEQUENCE [LARGE SCALE GENOMIC DNA]</scope>
    <source>
        <strain evidence="2">723</strain>
    </source>
</reference>
<protein>
    <submittedName>
        <fullName evidence="1">Uncharacterized protein</fullName>
    </submittedName>
</protein>
<dbReference type="Proteomes" id="UP000216943">
    <property type="component" value="Unassembled WGS sequence"/>
</dbReference>
<organism evidence="1 2">
    <name type="scientific">Mycoplasmopsis agassizii</name>
    <dbReference type="NCBI Taxonomy" id="33922"/>
    <lineage>
        <taxon>Bacteria</taxon>
        <taxon>Bacillati</taxon>
        <taxon>Mycoplasmatota</taxon>
        <taxon>Mycoplasmoidales</taxon>
        <taxon>Metamycoplasmataceae</taxon>
        <taxon>Mycoplasmopsis</taxon>
    </lineage>
</organism>
<proteinExistence type="predicted"/>
<sequence>MVITFFTFTDWYPIYQDFGHYEWREIPIYSVSKNENNSETSSSLKLVKNDKTETELRKNGVILQAKIDEFMKTHLFINYLMTNKK</sequence>
<dbReference type="RefSeq" id="WP_095335113.1">
    <property type="nucleotide sequence ID" value="NZ_NQNY01000016.1"/>
</dbReference>
<name>A0A269TJ03_9BACT</name>
<comment type="caution">
    <text evidence="1">The sequence shown here is derived from an EMBL/GenBank/DDBJ whole genome shotgun (WGS) entry which is preliminary data.</text>
</comment>
<dbReference type="AlphaFoldDB" id="A0A269TJ03"/>
<evidence type="ECO:0000313" key="2">
    <source>
        <dbReference type="Proteomes" id="UP000216943"/>
    </source>
</evidence>
<accession>A0A269TJ03</accession>
<gene>
    <name evidence="1" type="ORF">CJJ23_04280</name>
</gene>
<evidence type="ECO:0000313" key="1">
    <source>
        <dbReference type="EMBL" id="PAK20996.1"/>
    </source>
</evidence>